<dbReference type="SUPFAM" id="SSF52540">
    <property type="entry name" value="P-loop containing nucleoside triphosphate hydrolases"/>
    <property type="match status" value="1"/>
</dbReference>
<dbReference type="Proteomes" id="UP000669179">
    <property type="component" value="Unassembled WGS sequence"/>
</dbReference>
<evidence type="ECO:0000256" key="3">
    <source>
        <dbReference type="ARBA" id="ARBA00022806"/>
    </source>
</evidence>
<dbReference type="Pfam" id="PF13361">
    <property type="entry name" value="UvrD_C"/>
    <property type="match status" value="1"/>
</dbReference>
<dbReference type="GO" id="GO:0043138">
    <property type="term" value="F:3'-5' DNA helicase activity"/>
    <property type="evidence" value="ECO:0007669"/>
    <property type="project" value="UniProtKB-EC"/>
</dbReference>
<dbReference type="GO" id="GO:0005524">
    <property type="term" value="F:ATP binding"/>
    <property type="evidence" value="ECO:0007669"/>
    <property type="project" value="UniProtKB-UniRule"/>
</dbReference>
<dbReference type="GO" id="GO:0000725">
    <property type="term" value="P:recombinational repair"/>
    <property type="evidence" value="ECO:0007669"/>
    <property type="project" value="TreeGrafter"/>
</dbReference>
<dbReference type="Gene3D" id="3.40.50.300">
    <property type="entry name" value="P-loop containing nucleotide triphosphate hydrolases"/>
    <property type="match status" value="2"/>
</dbReference>
<gene>
    <name evidence="11" type="ORF">J4573_08390</name>
</gene>
<dbReference type="InterPro" id="IPR014016">
    <property type="entry name" value="UvrD-like_ATP-bd"/>
</dbReference>
<evidence type="ECO:0000256" key="5">
    <source>
        <dbReference type="ARBA" id="ARBA00023235"/>
    </source>
</evidence>
<keyword evidence="3 9" id="KW-0347">Helicase</keyword>
<evidence type="ECO:0000256" key="9">
    <source>
        <dbReference type="PROSITE-ProRule" id="PRU00560"/>
    </source>
</evidence>
<comment type="caution">
    <text evidence="11">The sequence shown here is derived from an EMBL/GenBank/DDBJ whole genome shotgun (WGS) entry which is preliminary data.</text>
</comment>
<evidence type="ECO:0000256" key="6">
    <source>
        <dbReference type="ARBA" id="ARBA00034617"/>
    </source>
</evidence>
<accession>A0A939PCF9</accession>
<proteinExistence type="predicted"/>
<dbReference type="RefSeq" id="WP_208254708.1">
    <property type="nucleotide sequence ID" value="NZ_JAGEOJ010000003.1"/>
</dbReference>
<dbReference type="PROSITE" id="PS51198">
    <property type="entry name" value="UVRD_HELICASE_ATP_BIND"/>
    <property type="match status" value="1"/>
</dbReference>
<organism evidence="11 12">
    <name type="scientific">Actinomadura barringtoniae</name>
    <dbReference type="NCBI Taxonomy" id="1427535"/>
    <lineage>
        <taxon>Bacteria</taxon>
        <taxon>Bacillati</taxon>
        <taxon>Actinomycetota</taxon>
        <taxon>Actinomycetes</taxon>
        <taxon>Streptosporangiales</taxon>
        <taxon>Thermomonosporaceae</taxon>
        <taxon>Actinomadura</taxon>
    </lineage>
</organism>
<reference evidence="11" key="1">
    <citation type="submission" date="2021-03" db="EMBL/GenBank/DDBJ databases">
        <authorList>
            <person name="Kanchanasin P."/>
            <person name="Saeng-In P."/>
            <person name="Phongsopitanun W."/>
            <person name="Yuki M."/>
            <person name="Kudo T."/>
            <person name="Ohkuma M."/>
            <person name="Tanasupawat S."/>
        </authorList>
    </citation>
    <scope>NUCLEOTIDE SEQUENCE</scope>
    <source>
        <strain evidence="11">GKU 128</strain>
    </source>
</reference>
<dbReference type="InterPro" id="IPR000212">
    <property type="entry name" value="DNA_helicase_UvrD/REP"/>
</dbReference>
<dbReference type="Pfam" id="PF00580">
    <property type="entry name" value="UvrD-helicase"/>
    <property type="match status" value="1"/>
</dbReference>
<keyword evidence="1 9" id="KW-0547">Nucleotide-binding</keyword>
<evidence type="ECO:0000256" key="2">
    <source>
        <dbReference type="ARBA" id="ARBA00022801"/>
    </source>
</evidence>
<evidence type="ECO:0000256" key="1">
    <source>
        <dbReference type="ARBA" id="ARBA00022741"/>
    </source>
</evidence>
<dbReference type="InterPro" id="IPR014017">
    <property type="entry name" value="DNA_helicase_UvrD-like_C"/>
</dbReference>
<dbReference type="InterPro" id="IPR027417">
    <property type="entry name" value="P-loop_NTPase"/>
</dbReference>
<dbReference type="PANTHER" id="PTHR11070">
    <property type="entry name" value="UVRD / RECB / PCRA DNA HELICASE FAMILY MEMBER"/>
    <property type="match status" value="1"/>
</dbReference>
<dbReference type="AlphaFoldDB" id="A0A939PCF9"/>
<evidence type="ECO:0000256" key="8">
    <source>
        <dbReference type="ARBA" id="ARBA00048988"/>
    </source>
</evidence>
<dbReference type="EC" id="5.6.2.4" evidence="7"/>
<evidence type="ECO:0000313" key="11">
    <source>
        <dbReference type="EMBL" id="MBO2447104.1"/>
    </source>
</evidence>
<comment type="catalytic activity">
    <reaction evidence="6">
        <text>Couples ATP hydrolysis with the unwinding of duplex DNA by translocating in the 3'-5' direction.</text>
        <dbReference type="EC" id="5.6.2.4"/>
    </reaction>
</comment>
<evidence type="ECO:0000256" key="7">
    <source>
        <dbReference type="ARBA" id="ARBA00034808"/>
    </source>
</evidence>
<keyword evidence="2 9" id="KW-0378">Hydrolase</keyword>
<protein>
    <recommendedName>
        <fullName evidence="7">DNA 3'-5' helicase</fullName>
        <ecNumber evidence="7">5.6.2.4</ecNumber>
    </recommendedName>
</protein>
<sequence length="699" mass="77520">MPQLAIAKEFLAEYAKLEKPVQRAVQEAIGKFAEHTHAGLHLEKLRRAEDSRIRTIRIDRFWRGVVLAPESGEAGGVYCLLRVLPHDEAIAYATSRLFTVNQVLGVLEIRDAAQLESMKGTLQLAADSTPARLFDHVKDSEFRSLGVDDQVLPIVRLLTREAHLDALQHMLPALQYDVLVALASGMSAEATWAELSKNLVDAAKPETVEPTDLSAAIERTPDQIAFVDGPDELAKMLRPPFALWRIFLHPTQRRIAYHEPYGGAVMVTGGAGTGKTVTALHRAAHLARQYDDGAPILMTTFSRPLSAELGRQLDQLIEDRGARDRIEVLTTDQLATGVLRERLGHQPQVIERADLIGLANARRPDGYSGEFLVDEWEHVLLAQDITDLESYLAARRRGRGAALHPSKKPAVWTAIEELRTRLSSLNQRSFLQVADEAAKILHADGRFLYRHIIIDEAQDLHPAQWRLLRAAAPVGKDDLFLVADPHQRIWQHRVSMSKIGVDIVGRTQRLTVSYRTTQEILTWAVRVLGLAPAEELDGWPDSLDGYESPMHGRRPIVRRFPGWTQECDAAAAQVRAWLADGVEPGAIAVTARVNRKAGDVADRLHAAGIETESPAASGNRVRVGSMHSLKGLEFQCVAVVGVHEGLVPHPRALVAEEIDKPAHLESMQRERCVLYVACTRARDRLYVSYSGTPSPFLPR</sequence>
<dbReference type="GO" id="GO:0003677">
    <property type="term" value="F:DNA binding"/>
    <property type="evidence" value="ECO:0007669"/>
    <property type="project" value="InterPro"/>
</dbReference>
<dbReference type="EMBL" id="JAGEOJ010000003">
    <property type="protein sequence ID" value="MBO2447104.1"/>
    <property type="molecule type" value="Genomic_DNA"/>
</dbReference>
<keyword evidence="4 9" id="KW-0067">ATP-binding</keyword>
<feature type="domain" description="UvrD-like helicase ATP-binding" evidence="10">
    <location>
        <begin position="248"/>
        <end position="528"/>
    </location>
</feature>
<evidence type="ECO:0000256" key="4">
    <source>
        <dbReference type="ARBA" id="ARBA00022840"/>
    </source>
</evidence>
<evidence type="ECO:0000259" key="10">
    <source>
        <dbReference type="PROSITE" id="PS51198"/>
    </source>
</evidence>
<keyword evidence="5" id="KW-0413">Isomerase</keyword>
<comment type="catalytic activity">
    <reaction evidence="8">
        <text>ATP + H2O = ADP + phosphate + H(+)</text>
        <dbReference type="Rhea" id="RHEA:13065"/>
        <dbReference type="ChEBI" id="CHEBI:15377"/>
        <dbReference type="ChEBI" id="CHEBI:15378"/>
        <dbReference type="ChEBI" id="CHEBI:30616"/>
        <dbReference type="ChEBI" id="CHEBI:43474"/>
        <dbReference type="ChEBI" id="CHEBI:456216"/>
        <dbReference type="EC" id="5.6.2.4"/>
    </reaction>
</comment>
<evidence type="ECO:0000313" key="12">
    <source>
        <dbReference type="Proteomes" id="UP000669179"/>
    </source>
</evidence>
<keyword evidence="12" id="KW-1185">Reference proteome</keyword>
<dbReference type="PANTHER" id="PTHR11070:SF45">
    <property type="entry name" value="DNA 3'-5' HELICASE"/>
    <property type="match status" value="1"/>
</dbReference>
<feature type="binding site" evidence="9">
    <location>
        <begin position="269"/>
        <end position="276"/>
    </location>
    <ligand>
        <name>ATP</name>
        <dbReference type="ChEBI" id="CHEBI:30616"/>
    </ligand>
</feature>
<name>A0A939PCF9_9ACTN</name>
<dbReference type="GO" id="GO:0016787">
    <property type="term" value="F:hydrolase activity"/>
    <property type="evidence" value="ECO:0007669"/>
    <property type="project" value="UniProtKB-UniRule"/>
</dbReference>